<dbReference type="EMBL" id="CP025120">
    <property type="protein sequence ID" value="AUD78120.1"/>
    <property type="molecule type" value="Genomic_DNA"/>
</dbReference>
<name>A0A2K9A5U9_9GAMM</name>
<dbReference type="RefSeq" id="WP_106646001.1">
    <property type="nucleotide sequence ID" value="NZ_BMGO01000002.1"/>
</dbReference>
<dbReference type="OrthoDB" id="6862397at2"/>
<dbReference type="AlphaFoldDB" id="A0A2K9A5U9"/>
<dbReference type="Proteomes" id="UP000232693">
    <property type="component" value="Chromosome"/>
</dbReference>
<organism evidence="1 2">
    <name type="scientific">Kangiella profundi</name>
    <dbReference type="NCBI Taxonomy" id="1561924"/>
    <lineage>
        <taxon>Bacteria</taxon>
        <taxon>Pseudomonadati</taxon>
        <taxon>Pseudomonadota</taxon>
        <taxon>Gammaproteobacteria</taxon>
        <taxon>Kangiellales</taxon>
        <taxon>Kangiellaceae</taxon>
        <taxon>Kangiella</taxon>
    </lineage>
</organism>
<dbReference type="InterPro" id="IPR021312">
    <property type="entry name" value="DUF2889"/>
</dbReference>
<proteinExistence type="predicted"/>
<evidence type="ECO:0000313" key="1">
    <source>
        <dbReference type="EMBL" id="AUD78120.1"/>
    </source>
</evidence>
<accession>A0A2K9A5U9</accession>
<dbReference type="Pfam" id="PF11136">
    <property type="entry name" value="DUF2889"/>
    <property type="match status" value="1"/>
</dbReference>
<sequence length="191" mass="21925">MALSKPNKRKPIHYRHIQCNGYLREDGLWDIEAHLTDDKGYPFPTLQRGVLQPGELVHELWLRLTLDNQLVIQDVEAAMPITPFSICSQIEDNYKRLIGLQIGRGWMQKAKELVGGVEGCSHLIELLRPMATTAIQTIYPYLNFSEDGRFPISNNVLNSCHSFSDENEIIQQFWPEKYLGKTVEINEVADE</sequence>
<gene>
    <name evidence="1" type="ORF">CW740_02250</name>
</gene>
<evidence type="ECO:0008006" key="3">
    <source>
        <dbReference type="Google" id="ProtNLM"/>
    </source>
</evidence>
<protein>
    <recommendedName>
        <fullName evidence="3">DUF2889 domain-containing protein</fullName>
    </recommendedName>
</protein>
<keyword evidence="2" id="KW-1185">Reference proteome</keyword>
<dbReference type="KEGG" id="kpd:CW740_02250"/>
<reference evidence="1 2" key="1">
    <citation type="submission" date="2017-12" db="EMBL/GenBank/DDBJ databases">
        <title>Kangiella profundi FT102 completed genome.</title>
        <authorList>
            <person name="Xu J."/>
            <person name="Wang J."/>
            <person name="Lu Y."/>
        </authorList>
    </citation>
    <scope>NUCLEOTIDE SEQUENCE [LARGE SCALE GENOMIC DNA]</scope>
    <source>
        <strain evidence="1 2">FT102</strain>
    </source>
</reference>
<evidence type="ECO:0000313" key="2">
    <source>
        <dbReference type="Proteomes" id="UP000232693"/>
    </source>
</evidence>